<dbReference type="EMBL" id="KL197725">
    <property type="protein sequence ID" value="KDQ55414.1"/>
    <property type="molecule type" value="Genomic_DNA"/>
</dbReference>
<feature type="region of interest" description="Disordered" evidence="1">
    <location>
        <begin position="1"/>
        <end position="25"/>
    </location>
</feature>
<reference evidence="3" key="1">
    <citation type="journal article" date="2014" name="Proc. Natl. Acad. Sci. U.S.A.">
        <title>Extensive sampling of basidiomycete genomes demonstrates inadequacy of the white-rot/brown-rot paradigm for wood decay fungi.</title>
        <authorList>
            <person name="Riley R."/>
            <person name="Salamov A.A."/>
            <person name="Brown D.W."/>
            <person name="Nagy L.G."/>
            <person name="Floudas D."/>
            <person name="Held B.W."/>
            <person name="Levasseur A."/>
            <person name="Lombard V."/>
            <person name="Morin E."/>
            <person name="Otillar R."/>
            <person name="Lindquist E.A."/>
            <person name="Sun H."/>
            <person name="LaButti K.M."/>
            <person name="Schmutz J."/>
            <person name="Jabbour D."/>
            <person name="Luo H."/>
            <person name="Baker S.E."/>
            <person name="Pisabarro A.G."/>
            <person name="Walton J.D."/>
            <person name="Blanchette R.A."/>
            <person name="Henrissat B."/>
            <person name="Martin F."/>
            <person name="Cullen D."/>
            <person name="Hibbett D.S."/>
            <person name="Grigoriev I.V."/>
        </authorList>
    </citation>
    <scope>NUCLEOTIDE SEQUENCE [LARGE SCALE GENOMIC DNA]</scope>
    <source>
        <strain evidence="3">MUCL 33604</strain>
    </source>
</reference>
<sequence length="153" mass="16663">MASISHTRTIVDSHGIAATDDEQTPEPFYRSCDRQSHALKSNSRTSAYNNIAKCGDTPDRGRCIGMGHPYLSSISPAPSANRCSASPRAGVLSPSPTSCLQARAHSVCHWSAITRLPTTVRTSYQKFSMPSSMCVVTAKEREGNFISVFTWHD</sequence>
<evidence type="ECO:0000256" key="1">
    <source>
        <dbReference type="SAM" id="MobiDB-lite"/>
    </source>
</evidence>
<protein>
    <submittedName>
        <fullName evidence="2">Uncharacterized protein</fullName>
    </submittedName>
</protein>
<proteinExistence type="predicted"/>
<dbReference type="Proteomes" id="UP000027265">
    <property type="component" value="Unassembled WGS sequence"/>
</dbReference>
<evidence type="ECO:0000313" key="2">
    <source>
        <dbReference type="EMBL" id="KDQ55414.1"/>
    </source>
</evidence>
<organism evidence="2 3">
    <name type="scientific">Jaapia argillacea MUCL 33604</name>
    <dbReference type="NCBI Taxonomy" id="933084"/>
    <lineage>
        <taxon>Eukaryota</taxon>
        <taxon>Fungi</taxon>
        <taxon>Dikarya</taxon>
        <taxon>Basidiomycota</taxon>
        <taxon>Agaricomycotina</taxon>
        <taxon>Agaricomycetes</taxon>
        <taxon>Agaricomycetidae</taxon>
        <taxon>Jaapiales</taxon>
        <taxon>Jaapiaceae</taxon>
        <taxon>Jaapia</taxon>
    </lineage>
</organism>
<keyword evidence="3" id="KW-1185">Reference proteome</keyword>
<dbReference type="InParanoid" id="A0A067PKQ3"/>
<dbReference type="AlphaFoldDB" id="A0A067PKQ3"/>
<accession>A0A067PKQ3</accession>
<feature type="compositionally biased region" description="Polar residues" evidence="1">
    <location>
        <begin position="1"/>
        <end position="10"/>
    </location>
</feature>
<dbReference type="HOGENOM" id="CLU_1713535_0_0_1"/>
<evidence type="ECO:0000313" key="3">
    <source>
        <dbReference type="Proteomes" id="UP000027265"/>
    </source>
</evidence>
<name>A0A067PKQ3_9AGAM</name>
<gene>
    <name evidence="2" type="ORF">JAAARDRAFT_335901</name>
</gene>